<protein>
    <submittedName>
        <fullName evidence="1">Uncharacterized protein</fullName>
    </submittedName>
</protein>
<reference evidence="1" key="1">
    <citation type="submission" date="2021-10" db="EMBL/GenBank/DDBJ databases">
        <title>Anaerobic single-cell dispensing facilitates the cultivation of human gut bacteria.</title>
        <authorList>
            <person name="Afrizal A."/>
        </authorList>
    </citation>
    <scope>NUCLEOTIDE SEQUENCE</scope>
    <source>
        <strain evidence="1">CLA-AA-H272</strain>
    </source>
</reference>
<dbReference type="RefSeq" id="WP_302929912.1">
    <property type="nucleotide sequence ID" value="NZ_JAJEPW010000069.1"/>
</dbReference>
<gene>
    <name evidence="1" type="ORF">LKD37_14870</name>
</gene>
<proteinExistence type="predicted"/>
<dbReference type="EMBL" id="JAJEPW010000069">
    <property type="protein sequence ID" value="MCC2130772.1"/>
    <property type="molecule type" value="Genomic_DNA"/>
</dbReference>
<keyword evidence="2" id="KW-1185">Reference proteome</keyword>
<dbReference type="AlphaFoldDB" id="A0AAE3ADX1"/>
<evidence type="ECO:0000313" key="1">
    <source>
        <dbReference type="EMBL" id="MCC2130772.1"/>
    </source>
</evidence>
<dbReference type="Proteomes" id="UP001199319">
    <property type="component" value="Unassembled WGS sequence"/>
</dbReference>
<sequence>MTFARRYRESLSTQTVLEAASLFDILADAGMLVLHSSYIVTRQGQGILFSGPSGIGKSTQAALWQRYAGAEIVNGDRALVRPDTGTVSGVFYAGTSGISRNVTAPLQAVALLEQGSENRITALRPQEAFARLLSQCAYYQRDAASAARMTELAALLVTNVPVRQLTCRADGDAVRTLEELRRS</sequence>
<comment type="caution">
    <text evidence="1">The sequence shown here is derived from an EMBL/GenBank/DDBJ whole genome shotgun (WGS) entry which is preliminary data.</text>
</comment>
<accession>A0AAE3ADX1</accession>
<dbReference type="Gene3D" id="3.40.50.300">
    <property type="entry name" value="P-loop containing nucleotide triphosphate hydrolases"/>
    <property type="match status" value="1"/>
</dbReference>
<dbReference type="InterPro" id="IPR027417">
    <property type="entry name" value="P-loop_NTPase"/>
</dbReference>
<evidence type="ECO:0000313" key="2">
    <source>
        <dbReference type="Proteomes" id="UP001199319"/>
    </source>
</evidence>
<name>A0AAE3ADX1_9FIRM</name>
<organism evidence="1 2">
    <name type="scientific">Brotocaccenecus cirricatena</name>
    <dbReference type="NCBI Taxonomy" id="3064195"/>
    <lineage>
        <taxon>Bacteria</taxon>
        <taxon>Bacillati</taxon>
        <taxon>Bacillota</taxon>
        <taxon>Clostridia</taxon>
        <taxon>Eubacteriales</taxon>
        <taxon>Oscillospiraceae</taxon>
        <taxon>Brotocaccenecus</taxon>
    </lineage>
</organism>
<dbReference type="SUPFAM" id="SSF53795">
    <property type="entry name" value="PEP carboxykinase-like"/>
    <property type="match status" value="1"/>
</dbReference>